<organism evidence="1 2">
    <name type="scientific">Bacillus toyonensis</name>
    <dbReference type="NCBI Taxonomy" id="155322"/>
    <lineage>
        <taxon>Bacteria</taxon>
        <taxon>Bacillati</taxon>
        <taxon>Bacillota</taxon>
        <taxon>Bacilli</taxon>
        <taxon>Bacillales</taxon>
        <taxon>Bacillaceae</taxon>
        <taxon>Bacillus</taxon>
        <taxon>Bacillus cereus group</taxon>
    </lineage>
</organism>
<dbReference type="Proteomes" id="UP000225320">
    <property type="component" value="Unassembled WGS sequence"/>
</dbReference>
<protein>
    <submittedName>
        <fullName evidence="1">Uncharacterized protein</fullName>
    </submittedName>
</protein>
<dbReference type="EMBL" id="NVOI01000024">
    <property type="protein sequence ID" value="PGG93734.1"/>
    <property type="molecule type" value="Genomic_DNA"/>
</dbReference>
<evidence type="ECO:0000313" key="2">
    <source>
        <dbReference type="Proteomes" id="UP000225320"/>
    </source>
</evidence>
<accession>A0A2B5DH15</accession>
<dbReference type="AlphaFoldDB" id="A0A2B5DH15"/>
<reference evidence="1 2" key="1">
    <citation type="submission" date="2017-09" db="EMBL/GenBank/DDBJ databases">
        <title>Large-scale bioinformatics analysis of Bacillus genomes uncovers conserved roles of natural products in bacterial physiology.</title>
        <authorList>
            <consortium name="Agbiome Team Llc"/>
            <person name="Bleich R.M."/>
            <person name="Grubbs K.J."/>
            <person name="Santa Maria K.C."/>
            <person name="Allen S.E."/>
            <person name="Farag S."/>
            <person name="Shank E.A."/>
            <person name="Bowers A."/>
        </authorList>
    </citation>
    <scope>NUCLEOTIDE SEQUENCE [LARGE SCALE GENOMIC DNA]</scope>
    <source>
        <strain evidence="1 2">AFS094862</strain>
    </source>
</reference>
<comment type="caution">
    <text evidence="1">The sequence shown here is derived from an EMBL/GenBank/DDBJ whole genome shotgun (WGS) entry which is preliminary data.</text>
</comment>
<proteinExistence type="predicted"/>
<name>A0A2B5DH15_9BACI</name>
<gene>
    <name evidence="1" type="ORF">CON73_07215</name>
</gene>
<evidence type="ECO:0000313" key="1">
    <source>
        <dbReference type="EMBL" id="PGG93734.1"/>
    </source>
</evidence>
<sequence>MNLNEMRVDIINKLRNGVELTQEDMTSARRVASSSGHINDKVTYVTVKHTLQSQLKKKGKYDLNK</sequence>